<dbReference type="Proteomes" id="UP000294299">
    <property type="component" value="Chromosome NFRAN"/>
</dbReference>
<dbReference type="KEGG" id="nfn:NFRAN_3025"/>
<dbReference type="InterPro" id="IPR003795">
    <property type="entry name" value="DUF192"/>
</dbReference>
<dbReference type="EMBL" id="LR216287">
    <property type="protein sequence ID" value="VFJ15348.1"/>
    <property type="molecule type" value="Genomic_DNA"/>
</dbReference>
<dbReference type="OrthoDB" id="6763at2157"/>
<name>A0A484IF02_9ARCH</name>
<evidence type="ECO:0000313" key="2">
    <source>
        <dbReference type="Proteomes" id="UP000294299"/>
    </source>
</evidence>
<dbReference type="GeneID" id="39422131"/>
<dbReference type="Gene3D" id="2.60.120.1140">
    <property type="entry name" value="Protein of unknown function DUF192"/>
    <property type="match status" value="1"/>
</dbReference>
<dbReference type="PANTHER" id="PTHR37953">
    <property type="entry name" value="UPF0127 PROTEIN MJ1496"/>
    <property type="match status" value="1"/>
</dbReference>
<organism evidence="1 2">
    <name type="scientific">Candidatus Nitrosocosmicus franklandianus</name>
    <dbReference type="NCBI Taxonomy" id="1798806"/>
    <lineage>
        <taxon>Archaea</taxon>
        <taxon>Nitrososphaerota</taxon>
        <taxon>Nitrososphaeria</taxon>
        <taxon>Nitrososphaerales</taxon>
        <taxon>Nitrososphaeraceae</taxon>
        <taxon>Candidatus Nitrosocosmicus</taxon>
    </lineage>
</organism>
<evidence type="ECO:0000313" key="1">
    <source>
        <dbReference type="EMBL" id="VFJ15348.1"/>
    </source>
</evidence>
<accession>A0A484IF02</accession>
<dbReference type="Pfam" id="PF02643">
    <property type="entry name" value="DUF192"/>
    <property type="match status" value="1"/>
</dbReference>
<keyword evidence="2" id="KW-1185">Reference proteome</keyword>
<dbReference type="RefSeq" id="WP_134485304.1">
    <property type="nucleotide sequence ID" value="NZ_LR216287.1"/>
</dbReference>
<sequence length="169" mass="19130">MKILKLILFLAMFLISYCIINSATLSSASNQFSNKTAVNNNDTSVVEIGDRTIKVMLAKTPSEQSKGLAIRDFMDEDEGMLFIFDKPLKHSFWMKDMKFPIDIIWADTAGKIVHIEKNLEPCIFLLPCPSYSPDSDSLYVLEVVSNFTNKYNIRVGDYIESKLISVNNS</sequence>
<dbReference type="PANTHER" id="PTHR37953:SF1">
    <property type="entry name" value="UPF0127 PROTEIN MJ1496"/>
    <property type="match status" value="1"/>
</dbReference>
<proteinExistence type="predicted"/>
<dbReference type="AlphaFoldDB" id="A0A484IF02"/>
<protein>
    <recommendedName>
        <fullName evidence="3">ACR</fullName>
    </recommendedName>
</protein>
<reference evidence="1 2" key="1">
    <citation type="submission" date="2019-02" db="EMBL/GenBank/DDBJ databases">
        <authorList>
            <person name="Lehtovirta-Morley E L."/>
        </authorList>
    </citation>
    <scope>NUCLEOTIDE SEQUENCE [LARGE SCALE GENOMIC DNA]</scope>
    <source>
        <strain evidence="1">NFRAN1</strain>
    </source>
</reference>
<evidence type="ECO:0008006" key="3">
    <source>
        <dbReference type="Google" id="ProtNLM"/>
    </source>
</evidence>
<gene>
    <name evidence="1" type="ORF">NFRAN_3025</name>
</gene>
<dbReference type="InterPro" id="IPR038695">
    <property type="entry name" value="Saro_0823-like_sf"/>
</dbReference>